<feature type="coiled-coil region" evidence="5">
    <location>
        <begin position="54"/>
        <end position="109"/>
    </location>
</feature>
<dbReference type="Gene3D" id="6.10.250.3150">
    <property type="match status" value="1"/>
</dbReference>
<dbReference type="Pfam" id="PF00877">
    <property type="entry name" value="NLPC_P60"/>
    <property type="match status" value="1"/>
</dbReference>
<gene>
    <name evidence="8" type="ORF">LZ495_39585</name>
</gene>
<keyword evidence="5" id="KW-0175">Coiled coil</keyword>
<evidence type="ECO:0000256" key="1">
    <source>
        <dbReference type="ARBA" id="ARBA00007074"/>
    </source>
</evidence>
<dbReference type="Proteomes" id="UP001165378">
    <property type="component" value="Unassembled WGS sequence"/>
</dbReference>
<evidence type="ECO:0000313" key="8">
    <source>
        <dbReference type="EMBL" id="MCF2533293.1"/>
    </source>
</evidence>
<feature type="domain" description="NlpC/P60" evidence="7">
    <location>
        <begin position="256"/>
        <end position="370"/>
    </location>
</feature>
<dbReference type="RefSeq" id="WP_235058068.1">
    <property type="nucleotide sequence ID" value="NZ_JAKFHA010000047.1"/>
</dbReference>
<dbReference type="AlphaFoldDB" id="A0AA41U409"/>
<feature type="coiled-coil region" evidence="5">
    <location>
        <begin position="163"/>
        <end position="214"/>
    </location>
</feature>
<proteinExistence type="inferred from homology"/>
<reference evidence="8" key="1">
    <citation type="submission" date="2022-01" db="EMBL/GenBank/DDBJ databases">
        <title>Genome-Based Taxonomic Classification of the Phylum Actinobacteria.</title>
        <authorList>
            <person name="Gao Y."/>
        </authorList>
    </citation>
    <scope>NUCLEOTIDE SEQUENCE</scope>
    <source>
        <strain evidence="8">KLBMP 8922</strain>
    </source>
</reference>
<sequence>MASRRHAARHRRTTAKPGSFARPGGAATLATAAATLTGLIAFGSAADAEPTPSKAEVQAQINQLHREVTKATDVYNGVQEKIDTLQKEANATQTRVVEEQASMNRLREQIGAFAAEQYRTGGMPPELRLALSGDPAEYLQKAQMLDQLDSQQAARVQQIAAAARVLQQDRAEASAQLAALELLRKDLTAQKTAIQEKLNKAQALLNTLSEAERQAVLQSDDHDTGEGADTRPGDRPSRDKPAEPKPGAELPNVPASERAAQAIAFARAQLGKPYGWGKAGPSSYDCSGLTQSAWAAAGVKLPRTTWDQIKGTRVDKSQLQPGDLVFFYSDISHVGLYIGGGQMIHAPRPGTVVNIAPISQMPFYGAVRPG</sequence>
<dbReference type="InterPro" id="IPR000064">
    <property type="entry name" value="NLP_P60_dom"/>
</dbReference>
<dbReference type="PROSITE" id="PS51935">
    <property type="entry name" value="NLPC_P60"/>
    <property type="match status" value="1"/>
</dbReference>
<feature type="compositionally biased region" description="Basic and acidic residues" evidence="6">
    <location>
        <begin position="219"/>
        <end position="243"/>
    </location>
</feature>
<dbReference type="InterPro" id="IPR051794">
    <property type="entry name" value="PG_Endopeptidase_C40"/>
</dbReference>
<feature type="compositionally biased region" description="Basic residues" evidence="6">
    <location>
        <begin position="1"/>
        <end position="14"/>
    </location>
</feature>
<evidence type="ECO:0000256" key="4">
    <source>
        <dbReference type="ARBA" id="ARBA00022807"/>
    </source>
</evidence>
<accession>A0AA41U409</accession>
<evidence type="ECO:0000256" key="3">
    <source>
        <dbReference type="ARBA" id="ARBA00022801"/>
    </source>
</evidence>
<protein>
    <submittedName>
        <fullName evidence="8">NlpC/P60 family protein</fullName>
    </submittedName>
</protein>
<keyword evidence="2" id="KW-0645">Protease</keyword>
<dbReference type="Gene3D" id="3.90.1720.10">
    <property type="entry name" value="endopeptidase domain like (from Nostoc punctiforme)"/>
    <property type="match status" value="1"/>
</dbReference>
<evidence type="ECO:0000256" key="6">
    <source>
        <dbReference type="SAM" id="MobiDB-lite"/>
    </source>
</evidence>
<dbReference type="InterPro" id="IPR038765">
    <property type="entry name" value="Papain-like_cys_pep_sf"/>
</dbReference>
<comment type="similarity">
    <text evidence="1">Belongs to the peptidase C40 family.</text>
</comment>
<dbReference type="GO" id="GO:0008234">
    <property type="term" value="F:cysteine-type peptidase activity"/>
    <property type="evidence" value="ECO:0007669"/>
    <property type="project" value="UniProtKB-KW"/>
</dbReference>
<keyword evidence="9" id="KW-1185">Reference proteome</keyword>
<name>A0AA41U409_9ACTN</name>
<dbReference type="GO" id="GO:0006508">
    <property type="term" value="P:proteolysis"/>
    <property type="evidence" value="ECO:0007669"/>
    <property type="project" value="UniProtKB-KW"/>
</dbReference>
<evidence type="ECO:0000256" key="5">
    <source>
        <dbReference type="SAM" id="Coils"/>
    </source>
</evidence>
<feature type="region of interest" description="Disordered" evidence="6">
    <location>
        <begin position="1"/>
        <end position="23"/>
    </location>
</feature>
<dbReference type="SUPFAM" id="SSF54001">
    <property type="entry name" value="Cysteine proteinases"/>
    <property type="match status" value="1"/>
</dbReference>
<dbReference type="PANTHER" id="PTHR47359:SF3">
    <property type="entry name" value="NLP_P60 DOMAIN-CONTAINING PROTEIN-RELATED"/>
    <property type="match status" value="1"/>
</dbReference>
<keyword evidence="3" id="KW-0378">Hydrolase</keyword>
<evidence type="ECO:0000313" key="9">
    <source>
        <dbReference type="Proteomes" id="UP001165378"/>
    </source>
</evidence>
<evidence type="ECO:0000256" key="2">
    <source>
        <dbReference type="ARBA" id="ARBA00022670"/>
    </source>
</evidence>
<dbReference type="EMBL" id="JAKFHA010000047">
    <property type="protein sequence ID" value="MCF2533293.1"/>
    <property type="molecule type" value="Genomic_DNA"/>
</dbReference>
<organism evidence="8 9">
    <name type="scientific">Yinghuangia soli</name>
    <dbReference type="NCBI Taxonomy" id="2908204"/>
    <lineage>
        <taxon>Bacteria</taxon>
        <taxon>Bacillati</taxon>
        <taxon>Actinomycetota</taxon>
        <taxon>Actinomycetes</taxon>
        <taxon>Kitasatosporales</taxon>
        <taxon>Streptomycetaceae</taxon>
        <taxon>Yinghuangia</taxon>
    </lineage>
</organism>
<comment type="caution">
    <text evidence="8">The sequence shown here is derived from an EMBL/GenBank/DDBJ whole genome shotgun (WGS) entry which is preliminary data.</text>
</comment>
<keyword evidence="4" id="KW-0788">Thiol protease</keyword>
<feature type="region of interest" description="Disordered" evidence="6">
    <location>
        <begin position="215"/>
        <end position="254"/>
    </location>
</feature>
<dbReference type="PANTHER" id="PTHR47359">
    <property type="entry name" value="PEPTIDOGLYCAN DL-ENDOPEPTIDASE CWLO"/>
    <property type="match status" value="1"/>
</dbReference>
<evidence type="ECO:0000259" key="7">
    <source>
        <dbReference type="PROSITE" id="PS51935"/>
    </source>
</evidence>